<protein>
    <recommendedName>
        <fullName evidence="3">beta-N-acetylhexosaminidase</fullName>
        <ecNumber evidence="3">3.2.1.52</ecNumber>
    </recommendedName>
</protein>
<dbReference type="RefSeq" id="WP_212226544.1">
    <property type="nucleotide sequence ID" value="NZ_JAGUCN010000004.1"/>
</dbReference>
<dbReference type="PANTHER" id="PTHR22600">
    <property type="entry name" value="BETA-HEXOSAMINIDASE"/>
    <property type="match status" value="1"/>
</dbReference>
<accession>A0ABS5K7F2</accession>
<evidence type="ECO:0000256" key="5">
    <source>
        <dbReference type="ARBA" id="ARBA00023295"/>
    </source>
</evidence>
<dbReference type="Pfam" id="PF02838">
    <property type="entry name" value="Glyco_hydro_20b"/>
    <property type="match status" value="1"/>
</dbReference>
<keyword evidence="4" id="KW-0378">Hydrolase</keyword>
<proteinExistence type="inferred from homology"/>
<dbReference type="InterPro" id="IPR015883">
    <property type="entry name" value="Glyco_hydro_20_cat"/>
</dbReference>
<evidence type="ECO:0000256" key="4">
    <source>
        <dbReference type="ARBA" id="ARBA00022801"/>
    </source>
</evidence>
<evidence type="ECO:0000259" key="7">
    <source>
        <dbReference type="Pfam" id="PF02838"/>
    </source>
</evidence>
<dbReference type="Pfam" id="PF00728">
    <property type="entry name" value="Glyco_hydro_20"/>
    <property type="match status" value="2"/>
</dbReference>
<dbReference type="PANTHER" id="PTHR22600:SF57">
    <property type="entry name" value="BETA-N-ACETYLHEXOSAMINIDASE"/>
    <property type="match status" value="1"/>
</dbReference>
<dbReference type="Proteomes" id="UP000721861">
    <property type="component" value="Unassembled WGS sequence"/>
</dbReference>
<evidence type="ECO:0000313" key="8">
    <source>
        <dbReference type="EMBL" id="MBS2210847.1"/>
    </source>
</evidence>
<feature type="domain" description="Glycoside hydrolase family 20 catalytic" evidence="6">
    <location>
        <begin position="339"/>
        <end position="478"/>
    </location>
</feature>
<feature type="domain" description="Glycoside hydrolase family 20 catalytic" evidence="6">
    <location>
        <begin position="166"/>
        <end position="331"/>
    </location>
</feature>
<dbReference type="EC" id="3.2.1.52" evidence="3"/>
<comment type="caution">
    <text evidence="8">The sequence shown here is derived from an EMBL/GenBank/DDBJ whole genome shotgun (WGS) entry which is preliminary data.</text>
</comment>
<reference evidence="8 9" key="1">
    <citation type="journal article" date="2014" name="Int. J. Syst. Evol. Microbiol.">
        <title>Carboxylicivirga gen. nov. in the family Marinilabiliaceae with two novel species, Carboxylicivirga mesophila sp. nov. and Carboxylicivirga taeanensis sp. nov., and reclassification of Cytophaga fermentans as Saccharicrinis fermentans gen. nov., comb. nov.</title>
        <authorList>
            <person name="Yang S.H."/>
            <person name="Seo H.S."/>
            <person name="Woo J.H."/>
            <person name="Oh H.M."/>
            <person name="Jang H."/>
            <person name="Lee J.H."/>
            <person name="Kim S.J."/>
            <person name="Kwon K.K."/>
        </authorList>
    </citation>
    <scope>NUCLEOTIDE SEQUENCE [LARGE SCALE GENOMIC DNA]</scope>
    <source>
        <strain evidence="8 9">JCM 18290</strain>
    </source>
</reference>
<evidence type="ECO:0000259" key="6">
    <source>
        <dbReference type="Pfam" id="PF00728"/>
    </source>
</evidence>
<sequence length="516" mass="57694">MKKNVMASIAAIVLMQLSVSCQKPIPADLSKVNLIPAPVQLNATGSSFQLNESTNIYVTEGNEAIRRMAQVLAGQVESLTGLKLQVSEIPELPVKGISLTVGSADKELGSEGYKLSVNERLVALNANEVEGVFRGVQSLVQMLGVNGKMQEHWLIPSGDITDYPQYAYRGMMLDVARHFFSVDDVKRVIDLAAIYKLNVLHLHLTDDQGWRLEIKSWPKLTTIGGSTEVGGGEGGFYTQEDYKEIVRYANQRYITIVPEIDMPGHTNAAVVAYPELNGNGKKAELYTGTEVGFSTLATQKEVTYQFVDDVIRELAAITDGPYIHIGGDESHVTKEKDYVYFINRAKDIVKKYNKTMIGWDEIAHANVDDTDIVQYWAKDENAKLGVKKGAKVLMSPSKRTYLDMKYDSTTHIGLDWAAMIEVDQSYNWTLETLVDGIGKENILGIESPLWTETVETMDDIEYLVFPRLIGHAEIGWSPAAHLNWENYKQRLAKHGNFLQTLDVNFYQSSQVPWELE</sequence>
<name>A0ABS5K7F2_9BACT</name>
<organism evidence="8 9">
    <name type="scientific">Carboxylicivirga mesophila</name>
    <dbReference type="NCBI Taxonomy" id="1166478"/>
    <lineage>
        <taxon>Bacteria</taxon>
        <taxon>Pseudomonadati</taxon>
        <taxon>Bacteroidota</taxon>
        <taxon>Bacteroidia</taxon>
        <taxon>Marinilabiliales</taxon>
        <taxon>Marinilabiliaceae</taxon>
        <taxon>Carboxylicivirga</taxon>
    </lineage>
</organism>
<dbReference type="InterPro" id="IPR017853">
    <property type="entry name" value="GH"/>
</dbReference>
<dbReference type="Gene3D" id="3.20.20.80">
    <property type="entry name" value="Glycosidases"/>
    <property type="match status" value="1"/>
</dbReference>
<dbReference type="PIRSF" id="PIRSF001093">
    <property type="entry name" value="B-hxosamndse_ab_euk"/>
    <property type="match status" value="1"/>
</dbReference>
<dbReference type="InterPro" id="IPR025705">
    <property type="entry name" value="Beta_hexosaminidase_sua/sub"/>
</dbReference>
<evidence type="ECO:0000313" key="9">
    <source>
        <dbReference type="Proteomes" id="UP000721861"/>
    </source>
</evidence>
<dbReference type="SUPFAM" id="SSF55545">
    <property type="entry name" value="beta-N-acetylhexosaminidase-like domain"/>
    <property type="match status" value="1"/>
</dbReference>
<feature type="domain" description="Beta-hexosaminidase bacterial type N-terminal" evidence="7">
    <location>
        <begin position="32"/>
        <end position="163"/>
    </location>
</feature>
<gene>
    <name evidence="8" type="ORF">KEM09_05525</name>
</gene>
<dbReference type="PRINTS" id="PR00738">
    <property type="entry name" value="GLHYDRLASE20"/>
</dbReference>
<evidence type="ECO:0000256" key="2">
    <source>
        <dbReference type="ARBA" id="ARBA00006285"/>
    </source>
</evidence>
<dbReference type="Gene3D" id="3.30.379.10">
    <property type="entry name" value="Chitobiase/beta-hexosaminidase domain 2-like"/>
    <property type="match status" value="1"/>
</dbReference>
<comment type="similarity">
    <text evidence="2">Belongs to the glycosyl hydrolase 20 family.</text>
</comment>
<dbReference type="InterPro" id="IPR015882">
    <property type="entry name" value="HEX_bac_N"/>
</dbReference>
<evidence type="ECO:0000256" key="1">
    <source>
        <dbReference type="ARBA" id="ARBA00001231"/>
    </source>
</evidence>
<dbReference type="InterPro" id="IPR029018">
    <property type="entry name" value="Hex-like_dom2"/>
</dbReference>
<keyword evidence="5" id="KW-0326">Glycosidase</keyword>
<dbReference type="PROSITE" id="PS51257">
    <property type="entry name" value="PROKAR_LIPOPROTEIN"/>
    <property type="match status" value="1"/>
</dbReference>
<dbReference type="CDD" id="cd06568">
    <property type="entry name" value="GH20_SpHex_like"/>
    <property type="match status" value="1"/>
</dbReference>
<dbReference type="SUPFAM" id="SSF51445">
    <property type="entry name" value="(Trans)glycosidases"/>
    <property type="match status" value="1"/>
</dbReference>
<evidence type="ECO:0000256" key="3">
    <source>
        <dbReference type="ARBA" id="ARBA00012663"/>
    </source>
</evidence>
<comment type="catalytic activity">
    <reaction evidence="1">
        <text>Hydrolysis of terminal non-reducing N-acetyl-D-hexosamine residues in N-acetyl-beta-D-hexosaminides.</text>
        <dbReference type="EC" id="3.2.1.52"/>
    </reaction>
</comment>
<keyword evidence="9" id="KW-1185">Reference proteome</keyword>
<dbReference type="EMBL" id="JAGUCN010000004">
    <property type="protein sequence ID" value="MBS2210847.1"/>
    <property type="molecule type" value="Genomic_DNA"/>
</dbReference>